<evidence type="ECO:0000259" key="2">
    <source>
        <dbReference type="PROSITE" id="PS50887"/>
    </source>
</evidence>
<dbReference type="PANTHER" id="PTHR45138">
    <property type="entry name" value="REGULATORY COMPONENTS OF SENSORY TRANSDUCTION SYSTEM"/>
    <property type="match status" value="1"/>
</dbReference>
<feature type="domain" description="GGDEF" evidence="2">
    <location>
        <begin position="199"/>
        <end position="325"/>
    </location>
</feature>
<name>K1XVQ5_9BACT</name>
<accession>K1XVQ5</accession>
<dbReference type="EMBL" id="AMFJ01034442">
    <property type="protein sequence ID" value="EKD29327.1"/>
    <property type="molecule type" value="Genomic_DNA"/>
</dbReference>
<comment type="caution">
    <text evidence="3">The sequence shown here is derived from an EMBL/GenBank/DDBJ whole genome shotgun (WGS) entry which is preliminary data.</text>
</comment>
<evidence type="ECO:0000313" key="3">
    <source>
        <dbReference type="EMBL" id="EKD29327.1"/>
    </source>
</evidence>
<dbReference type="InterPro" id="IPR029787">
    <property type="entry name" value="Nucleotide_cyclase"/>
</dbReference>
<reference evidence="3" key="1">
    <citation type="journal article" date="2012" name="Science">
        <title>Fermentation, hydrogen, and sulfur metabolism in multiple uncultivated bacterial phyla.</title>
        <authorList>
            <person name="Wrighton K.C."/>
            <person name="Thomas B.C."/>
            <person name="Sharon I."/>
            <person name="Miller C.S."/>
            <person name="Castelle C.J."/>
            <person name="VerBerkmoes N.C."/>
            <person name="Wilkins M.J."/>
            <person name="Hettich R.L."/>
            <person name="Lipton M.S."/>
            <person name="Williams K.H."/>
            <person name="Long P.E."/>
            <person name="Banfield J.F."/>
        </authorList>
    </citation>
    <scope>NUCLEOTIDE SEQUENCE [LARGE SCALE GENOMIC DNA]</scope>
</reference>
<evidence type="ECO:0000256" key="1">
    <source>
        <dbReference type="SAM" id="Phobius"/>
    </source>
</evidence>
<dbReference type="SMART" id="SM00267">
    <property type="entry name" value="GGDEF"/>
    <property type="match status" value="1"/>
</dbReference>
<feature type="transmembrane region" description="Helical" evidence="1">
    <location>
        <begin position="335"/>
        <end position="354"/>
    </location>
</feature>
<dbReference type="GO" id="GO:0005886">
    <property type="term" value="C:plasma membrane"/>
    <property type="evidence" value="ECO:0007669"/>
    <property type="project" value="TreeGrafter"/>
</dbReference>
<protein>
    <submittedName>
        <fullName evidence="3">GGDEF protein</fullName>
    </submittedName>
</protein>
<proteinExistence type="predicted"/>
<sequence>MSDEEKITTQEDLHELLMSQSADVVNKILYKDFFEQMDRKICSGNISEPTKILSELKKVFLSQFHLELDIYKYEDTGGKKWDIQLRTIKREKLTSDKILCSDGGYCMEAFSQDGFFYHDENHPLSKASIRVRFKLWDDRFENYILVFSWEKKELEKVEFLFGNTQLYQLLRAKLSLFKEYIDDLTGLYNKKYLDSFKDKNYSLIIIDINDFKKINDTLGHLKWDEILIDLWTVIKESIRLEDRAFRVGWDEFAVLIDSGDEVLMLAIEKRILDTVNKREDLKYKISIGHELYHEGIPFDEMYIKADFSMYDIKNKKGQEYRVKEKIKNHLKNANIWYILRVIISLNKVLFLILLQKVFGRHK</sequence>
<dbReference type="InterPro" id="IPR043128">
    <property type="entry name" value="Rev_trsase/Diguanyl_cyclase"/>
</dbReference>
<keyword evidence="1" id="KW-1133">Transmembrane helix</keyword>
<keyword evidence="1" id="KW-0812">Transmembrane</keyword>
<dbReference type="Pfam" id="PF00990">
    <property type="entry name" value="GGDEF"/>
    <property type="match status" value="1"/>
</dbReference>
<dbReference type="PROSITE" id="PS50887">
    <property type="entry name" value="GGDEF"/>
    <property type="match status" value="1"/>
</dbReference>
<dbReference type="InterPro" id="IPR000160">
    <property type="entry name" value="GGDEF_dom"/>
</dbReference>
<dbReference type="AlphaFoldDB" id="K1XVQ5"/>
<dbReference type="NCBIfam" id="TIGR00254">
    <property type="entry name" value="GGDEF"/>
    <property type="match status" value="1"/>
</dbReference>
<dbReference type="GO" id="GO:1902201">
    <property type="term" value="P:negative regulation of bacterial-type flagellum-dependent cell motility"/>
    <property type="evidence" value="ECO:0007669"/>
    <property type="project" value="TreeGrafter"/>
</dbReference>
<dbReference type="GO" id="GO:0052621">
    <property type="term" value="F:diguanylate cyclase activity"/>
    <property type="evidence" value="ECO:0007669"/>
    <property type="project" value="TreeGrafter"/>
</dbReference>
<dbReference type="InterPro" id="IPR050469">
    <property type="entry name" value="Diguanylate_Cyclase"/>
</dbReference>
<dbReference type="PANTHER" id="PTHR45138:SF9">
    <property type="entry name" value="DIGUANYLATE CYCLASE DGCM-RELATED"/>
    <property type="match status" value="1"/>
</dbReference>
<dbReference type="Gene3D" id="3.30.70.270">
    <property type="match status" value="1"/>
</dbReference>
<dbReference type="SUPFAM" id="SSF55073">
    <property type="entry name" value="Nucleotide cyclase"/>
    <property type="match status" value="1"/>
</dbReference>
<organism evidence="3">
    <name type="scientific">uncultured bacterium</name>
    <name type="common">gcode 4</name>
    <dbReference type="NCBI Taxonomy" id="1234023"/>
    <lineage>
        <taxon>Bacteria</taxon>
        <taxon>environmental samples</taxon>
    </lineage>
</organism>
<dbReference type="GO" id="GO:0043709">
    <property type="term" value="P:cell adhesion involved in single-species biofilm formation"/>
    <property type="evidence" value="ECO:0007669"/>
    <property type="project" value="TreeGrafter"/>
</dbReference>
<keyword evidence="1" id="KW-0472">Membrane</keyword>
<dbReference type="CDD" id="cd01949">
    <property type="entry name" value="GGDEF"/>
    <property type="match status" value="1"/>
</dbReference>
<gene>
    <name evidence="3" type="ORF">ACD_78C00442G0002</name>
</gene>